<keyword evidence="1" id="KW-0812">Transmembrane</keyword>
<evidence type="ECO:0000313" key="3">
    <source>
        <dbReference type="Proteomes" id="UP000789570"/>
    </source>
</evidence>
<name>A0A9N9C4T1_9GLOM</name>
<keyword evidence="3" id="KW-1185">Reference proteome</keyword>
<keyword evidence="1" id="KW-1133">Transmembrane helix</keyword>
<evidence type="ECO:0000313" key="2">
    <source>
        <dbReference type="EMBL" id="CAG8591412.1"/>
    </source>
</evidence>
<dbReference type="InterPro" id="IPR053247">
    <property type="entry name" value="GPCR_GPR1/git3-like"/>
</dbReference>
<dbReference type="Proteomes" id="UP000789570">
    <property type="component" value="Unassembled WGS sequence"/>
</dbReference>
<reference evidence="2" key="1">
    <citation type="submission" date="2021-06" db="EMBL/GenBank/DDBJ databases">
        <authorList>
            <person name="Kallberg Y."/>
            <person name="Tangrot J."/>
            <person name="Rosling A."/>
        </authorList>
    </citation>
    <scope>NUCLEOTIDE SEQUENCE</scope>
    <source>
        <strain evidence="2">UK204</strain>
    </source>
</reference>
<organism evidence="2 3">
    <name type="scientific">Funneliformis caledonium</name>
    <dbReference type="NCBI Taxonomy" id="1117310"/>
    <lineage>
        <taxon>Eukaryota</taxon>
        <taxon>Fungi</taxon>
        <taxon>Fungi incertae sedis</taxon>
        <taxon>Mucoromycota</taxon>
        <taxon>Glomeromycotina</taxon>
        <taxon>Glomeromycetes</taxon>
        <taxon>Glomerales</taxon>
        <taxon>Glomeraceae</taxon>
        <taxon>Funneliformis</taxon>
    </lineage>
</organism>
<accession>A0A9N9C4T1</accession>
<feature type="transmembrane region" description="Helical" evidence="1">
    <location>
        <begin position="206"/>
        <end position="230"/>
    </location>
</feature>
<comment type="caution">
    <text evidence="2">The sequence shown here is derived from an EMBL/GenBank/DDBJ whole genome shotgun (WGS) entry which is preliminary data.</text>
</comment>
<dbReference type="EMBL" id="CAJVPQ010002298">
    <property type="protein sequence ID" value="CAG8591412.1"/>
    <property type="molecule type" value="Genomic_DNA"/>
</dbReference>
<feature type="transmembrane region" description="Helical" evidence="1">
    <location>
        <begin position="93"/>
        <end position="112"/>
    </location>
</feature>
<feature type="transmembrane region" description="Helical" evidence="1">
    <location>
        <begin position="353"/>
        <end position="372"/>
    </location>
</feature>
<gene>
    <name evidence="2" type="ORF">FCALED_LOCUS8110</name>
</gene>
<dbReference type="PANTHER" id="PTHR42058">
    <property type="entry name" value="G_PROTEIN_RECEP_F2_4 DOMAIN-CONTAINING PROTEIN"/>
    <property type="match status" value="1"/>
</dbReference>
<sequence length="477" mass="53430">AIGVEALFLCGLNIIQENVKILASVPATAQTNDQGNVSNIIACPFPMIPLNLKEGLSQDNTSLCQNGCCLACPIVNNFYKTGQIDLIYRTLGFIRLISFICILILVASYIVLPNKRENPALIVLCFNLSLLIFLGVSFFYFGDFKRIQCVNSITQSTMQNNTLCGVQAQAIILLISTVFAILPVVLKKIEFEFGAVCLVSSESSNLLFWYPLAVFVIPGFMIHVWTFVFIGKSQCMFNSGFEDSTLVEESSETKGKSITEITGSEIVRAVKVQWRALMLALIFLITYMIYWSYFIFEINKKLYPGTFLEPWFSTWLKCIIENGTKSKNAQNICSVYSINYVPNVAYLATAESLTALLGVSIFIVFGTSVGLWSEWKLFLMNKFGASETLSNNRSWVQLTSKQRAQVIILFKNSFASIKIAIKIGCTSHTTISKLKKKYEETGKVENKSGSGRSRKLNKQDEWSLIRHLMTKECTTVI</sequence>
<proteinExistence type="predicted"/>
<feature type="transmembrane region" description="Helical" evidence="1">
    <location>
        <begin position="276"/>
        <end position="296"/>
    </location>
</feature>
<dbReference type="AlphaFoldDB" id="A0A9N9C4T1"/>
<keyword evidence="1" id="KW-0472">Membrane</keyword>
<feature type="transmembrane region" description="Helical" evidence="1">
    <location>
        <begin position="162"/>
        <end position="186"/>
    </location>
</feature>
<dbReference type="OrthoDB" id="26203at2759"/>
<evidence type="ECO:0000256" key="1">
    <source>
        <dbReference type="SAM" id="Phobius"/>
    </source>
</evidence>
<dbReference type="PANTHER" id="PTHR42058:SF1">
    <property type="entry name" value="G-PROTEIN COUPLED RECEPTORS FAMILY 2 PROFILE 2 DOMAIN-CONTAINING PROTEIN"/>
    <property type="match status" value="1"/>
</dbReference>
<feature type="non-terminal residue" evidence="2">
    <location>
        <position position="477"/>
    </location>
</feature>
<feature type="transmembrane region" description="Helical" evidence="1">
    <location>
        <begin position="118"/>
        <end position="141"/>
    </location>
</feature>
<protein>
    <submittedName>
        <fullName evidence="2">121_t:CDS:1</fullName>
    </submittedName>
</protein>